<dbReference type="AlphaFoldDB" id="A0A381Q709"/>
<dbReference type="InterPro" id="IPR036465">
    <property type="entry name" value="vWFA_dom_sf"/>
</dbReference>
<dbReference type="Pfam" id="PF05762">
    <property type="entry name" value="VWA_CoxE"/>
    <property type="match status" value="1"/>
</dbReference>
<organism evidence="1">
    <name type="scientific">marine metagenome</name>
    <dbReference type="NCBI Taxonomy" id="408172"/>
    <lineage>
        <taxon>unclassified sequences</taxon>
        <taxon>metagenomes</taxon>
        <taxon>ecological metagenomes</taxon>
    </lineage>
</organism>
<name>A0A381Q709_9ZZZZ</name>
<proteinExistence type="predicted"/>
<evidence type="ECO:0000313" key="1">
    <source>
        <dbReference type="EMBL" id="SUZ74840.1"/>
    </source>
</evidence>
<dbReference type="PIRSF" id="PIRSF010256">
    <property type="entry name" value="CoxE_vWa"/>
    <property type="match status" value="1"/>
</dbReference>
<dbReference type="EMBL" id="UINC01001224">
    <property type="protein sequence ID" value="SUZ74840.1"/>
    <property type="molecule type" value="Genomic_DNA"/>
</dbReference>
<protein>
    <recommendedName>
        <fullName evidence="2">VWFA domain-containing protein</fullName>
    </recommendedName>
</protein>
<dbReference type="PANTHER" id="PTHR39338:SF5">
    <property type="entry name" value="BLR6139 PROTEIN"/>
    <property type="match status" value="1"/>
</dbReference>
<evidence type="ECO:0008006" key="2">
    <source>
        <dbReference type="Google" id="ProtNLM"/>
    </source>
</evidence>
<dbReference type="InterPro" id="IPR008912">
    <property type="entry name" value="Uncharacterised_CoxE"/>
</dbReference>
<dbReference type="SUPFAM" id="SSF53300">
    <property type="entry name" value="vWA-like"/>
    <property type="match status" value="1"/>
</dbReference>
<gene>
    <name evidence="1" type="ORF">METZ01_LOCUS27694</name>
</gene>
<dbReference type="InterPro" id="IPR011195">
    <property type="entry name" value="UCP010256"/>
</dbReference>
<sequence>MDATFTHLVTALRNADIRVSTAETLDAFQVLSHVGIRDKSLLRDALELTLAKSRDEKERFDDTFERFFEQLAFRVPAKRAMLKDVDREAMLEALRSKTSSEVVDAIENVLDDDRDRLAMRVQEAASRLSLGNIRTLREKSYYVDRIVDMLSVSELDDYVGSTENADPAIRYLRQYFRQEIRDYVDAQYRLRVDATGKRALLAAALNSNLDQIPLEYQDEVRRVVEKLADKLVRDHRRRVRKATRGVLDIKKTLRRNVAYDGTMFDLRWRRHKQEKSTVYVLCDVSSSVARVARFLLLFLYELTDVLPNLRAFSFSSRLGEVTDIFRSKASDDAIEDALFVWGKGNTDYARAFMDFRELCGKDLNNRSVLVILGDGRNNYYDARADVFKELSNRVKQVFWLTPETPDRWGEGDCEMRRYAPHCFRVVTCNRIEHIERFAESLLTVTR</sequence>
<reference evidence="1" key="1">
    <citation type="submission" date="2018-05" db="EMBL/GenBank/DDBJ databases">
        <authorList>
            <person name="Lanie J.A."/>
            <person name="Ng W.-L."/>
            <person name="Kazmierczak K.M."/>
            <person name="Andrzejewski T.M."/>
            <person name="Davidsen T.M."/>
            <person name="Wayne K.J."/>
            <person name="Tettelin H."/>
            <person name="Glass J.I."/>
            <person name="Rusch D."/>
            <person name="Podicherti R."/>
            <person name="Tsui H.-C.T."/>
            <person name="Winkler M.E."/>
        </authorList>
    </citation>
    <scope>NUCLEOTIDE SEQUENCE</scope>
</reference>
<dbReference type="PANTHER" id="PTHR39338">
    <property type="entry name" value="BLL5662 PROTEIN-RELATED"/>
    <property type="match status" value="1"/>
</dbReference>
<accession>A0A381Q709</accession>